<dbReference type="PROSITE" id="PS00518">
    <property type="entry name" value="ZF_RING_1"/>
    <property type="match status" value="1"/>
</dbReference>
<evidence type="ECO:0000259" key="16">
    <source>
        <dbReference type="PROSITE" id="PS51873"/>
    </source>
</evidence>
<evidence type="ECO:0000256" key="6">
    <source>
        <dbReference type="ARBA" id="ARBA00012251"/>
    </source>
</evidence>
<dbReference type="Pfam" id="PF01485">
    <property type="entry name" value="IBR"/>
    <property type="match status" value="2"/>
</dbReference>
<keyword evidence="9" id="KW-0677">Repeat</keyword>
<keyword evidence="7" id="KW-0808">Transferase</keyword>
<dbReference type="SMART" id="SM00647">
    <property type="entry name" value="IBR"/>
    <property type="match status" value="2"/>
</dbReference>
<dbReference type="FunFam" id="3.30.40.10:FF:000230">
    <property type="entry name" value="RBR-type E3 ubiquitin transferase"/>
    <property type="match status" value="1"/>
</dbReference>
<dbReference type="GO" id="GO:0008270">
    <property type="term" value="F:zinc ion binding"/>
    <property type="evidence" value="ECO:0007669"/>
    <property type="project" value="UniProtKB-KW"/>
</dbReference>
<keyword evidence="10 13" id="KW-0863">Zinc-finger</keyword>
<reference evidence="17" key="1">
    <citation type="submission" date="2019-03" db="EMBL/GenBank/DDBJ databases">
        <authorList>
            <person name="Mank J."/>
            <person name="Almeida P."/>
        </authorList>
    </citation>
    <scope>NUCLEOTIDE SEQUENCE</scope>
    <source>
        <strain evidence="17">78183</strain>
    </source>
</reference>
<dbReference type="GO" id="GO:0004523">
    <property type="term" value="F:RNA-DNA hybrid ribonuclease activity"/>
    <property type="evidence" value="ECO:0007669"/>
    <property type="project" value="InterPro"/>
</dbReference>
<evidence type="ECO:0000256" key="5">
    <source>
        <dbReference type="ARBA" id="ARBA00005884"/>
    </source>
</evidence>
<dbReference type="InterPro" id="IPR017907">
    <property type="entry name" value="Znf_RING_CS"/>
</dbReference>
<organism evidence="17">
    <name type="scientific">Salix viminalis</name>
    <name type="common">Common osier</name>
    <name type="synonym">Basket willow</name>
    <dbReference type="NCBI Taxonomy" id="40686"/>
    <lineage>
        <taxon>Eukaryota</taxon>
        <taxon>Viridiplantae</taxon>
        <taxon>Streptophyta</taxon>
        <taxon>Embryophyta</taxon>
        <taxon>Tracheophyta</taxon>
        <taxon>Spermatophyta</taxon>
        <taxon>Magnoliopsida</taxon>
        <taxon>eudicotyledons</taxon>
        <taxon>Gunneridae</taxon>
        <taxon>Pentapetalae</taxon>
        <taxon>rosids</taxon>
        <taxon>fabids</taxon>
        <taxon>Malpighiales</taxon>
        <taxon>Salicaceae</taxon>
        <taxon>Saliceae</taxon>
        <taxon>Salix</taxon>
    </lineage>
</organism>
<keyword evidence="11" id="KW-0833">Ubl conjugation pathway</keyword>
<dbReference type="InterPro" id="IPR013083">
    <property type="entry name" value="Znf_RING/FYVE/PHD"/>
</dbReference>
<dbReference type="FunFam" id="3.30.420.10:FF:000076">
    <property type="entry name" value="RBR-type E3 ubiquitin transferase"/>
    <property type="match status" value="1"/>
</dbReference>
<dbReference type="PROSITE" id="PS50089">
    <property type="entry name" value="ZF_RING_2"/>
    <property type="match status" value="1"/>
</dbReference>
<evidence type="ECO:0000256" key="13">
    <source>
        <dbReference type="PROSITE-ProRule" id="PRU00175"/>
    </source>
</evidence>
<dbReference type="SUPFAM" id="SSF53098">
    <property type="entry name" value="Ribonuclease H-like"/>
    <property type="match status" value="1"/>
</dbReference>
<comment type="cofactor">
    <cofactor evidence="2">
        <name>Zn(2+)</name>
        <dbReference type="ChEBI" id="CHEBI:29105"/>
    </cofactor>
</comment>
<evidence type="ECO:0000256" key="4">
    <source>
        <dbReference type="ARBA" id="ARBA00004906"/>
    </source>
</evidence>
<evidence type="ECO:0000256" key="9">
    <source>
        <dbReference type="ARBA" id="ARBA00022737"/>
    </source>
</evidence>
<sequence>MSRFTYRDDDDDDDLLSLLHEQRREFMASQSLESDLDFAFRLQLDEAINASLTHLPSTSASASASASLTLHPSTSASTSTASPSIGKARITAPLSTLQFEEISKLEQKLKDRRQSELEMRSTREDIERRVHDQKVAREILEIPEEEWLDWGDNFPEEEEDEEDNESVVFKLYFKGLLSEENGNKNFGGIGIAICDPMKNLVFEISKPLIGNGKSTIAAEAKALIEGLNAGLALGLKRIVVYCHCFPLYNYFTGRWSAKQRKVALLIDQIAVLREKFVYCNPILVPRNDIEYAFRFAREAITSQVTKHPAESSNERVAIIEACVICLEDTDVERIFSVDECRHRYCFSCMKQHVEVKLLHGMMPKCPHEACESFLNVESCRKFLTPKLIEMMCLRIKEASIPVSEKIYCPYPKCSALMSKNEVSEYSKSAVPAGLQGVGARKCSKCYGLFCINCKVPWHNNMTCYNFKRMNPNNPGEDVKLKSLATRNLWRQCVKCSHMIELAEGCYHMTCRCGYQFCYNCGAEWKDKKATCSCPLWDEDNILYAENDSDFDEDDEDEDEDEDDYYDSETDGFF</sequence>
<dbReference type="CDD" id="cd22584">
    <property type="entry name" value="Rcat_RBR_unk"/>
    <property type="match status" value="1"/>
</dbReference>
<feature type="domain" description="RING-type" evidence="16">
    <location>
        <begin position="318"/>
        <end position="537"/>
    </location>
</feature>
<keyword evidence="8" id="KW-0479">Metal-binding</keyword>
<gene>
    <name evidence="17" type="ORF">SVIM_LOCUS95885</name>
</gene>
<comment type="similarity">
    <text evidence="5">Belongs to the RBR family. Ariadne subfamily.</text>
</comment>
<dbReference type="InterPro" id="IPR044066">
    <property type="entry name" value="TRIAD_supradom"/>
</dbReference>
<evidence type="ECO:0000256" key="11">
    <source>
        <dbReference type="ARBA" id="ARBA00022786"/>
    </source>
</evidence>
<dbReference type="Gene3D" id="3.30.40.10">
    <property type="entry name" value="Zinc/RING finger domain, C3HC4 (zinc finger)"/>
    <property type="match status" value="1"/>
</dbReference>
<dbReference type="AlphaFoldDB" id="A0A6N2KTY4"/>
<dbReference type="InterPro" id="IPR001841">
    <property type="entry name" value="Znf_RING"/>
</dbReference>
<dbReference type="InterPro" id="IPR012337">
    <property type="entry name" value="RNaseH-like_sf"/>
</dbReference>
<comment type="pathway">
    <text evidence="4">Protein modification; protein ubiquitination.</text>
</comment>
<evidence type="ECO:0000256" key="12">
    <source>
        <dbReference type="ARBA" id="ARBA00022833"/>
    </source>
</evidence>
<dbReference type="Pfam" id="PF13456">
    <property type="entry name" value="RVT_3"/>
    <property type="match status" value="1"/>
</dbReference>
<evidence type="ECO:0000313" key="17">
    <source>
        <dbReference type="EMBL" id="VFU28588.1"/>
    </source>
</evidence>
<evidence type="ECO:0000256" key="3">
    <source>
        <dbReference type="ARBA" id="ARBA00003976"/>
    </source>
</evidence>
<dbReference type="EC" id="2.3.2.31" evidence="6"/>
<dbReference type="InterPro" id="IPR036397">
    <property type="entry name" value="RNaseH_sf"/>
</dbReference>
<dbReference type="GO" id="GO:0061630">
    <property type="term" value="F:ubiquitin protein ligase activity"/>
    <property type="evidence" value="ECO:0007669"/>
    <property type="project" value="UniProtKB-EC"/>
</dbReference>
<evidence type="ECO:0000256" key="7">
    <source>
        <dbReference type="ARBA" id="ARBA00022679"/>
    </source>
</evidence>
<dbReference type="Gene3D" id="3.30.420.10">
    <property type="entry name" value="Ribonuclease H-like superfamily/Ribonuclease H"/>
    <property type="match status" value="1"/>
</dbReference>
<dbReference type="SUPFAM" id="SSF57850">
    <property type="entry name" value="RING/U-box"/>
    <property type="match status" value="2"/>
</dbReference>
<evidence type="ECO:0000256" key="2">
    <source>
        <dbReference type="ARBA" id="ARBA00001947"/>
    </source>
</evidence>
<accession>A0A6N2KTY4</accession>
<evidence type="ECO:0000259" key="15">
    <source>
        <dbReference type="PROSITE" id="PS50089"/>
    </source>
</evidence>
<evidence type="ECO:0000256" key="10">
    <source>
        <dbReference type="ARBA" id="ARBA00022771"/>
    </source>
</evidence>
<name>A0A6N2KTY4_SALVM</name>
<dbReference type="GO" id="GO:0003676">
    <property type="term" value="F:nucleic acid binding"/>
    <property type="evidence" value="ECO:0007669"/>
    <property type="project" value="InterPro"/>
</dbReference>
<dbReference type="PANTHER" id="PTHR11685">
    <property type="entry name" value="RBR FAMILY RING FINGER AND IBR DOMAIN-CONTAINING"/>
    <property type="match status" value="1"/>
</dbReference>
<dbReference type="CDD" id="cd22582">
    <property type="entry name" value="BRcat_RBR_unk"/>
    <property type="match status" value="1"/>
</dbReference>
<dbReference type="InterPro" id="IPR018957">
    <property type="entry name" value="Znf_C3HC4_RING-type"/>
</dbReference>
<protein>
    <recommendedName>
        <fullName evidence="6">RBR-type E3 ubiquitin transferase</fullName>
        <ecNumber evidence="6">2.3.2.31</ecNumber>
    </recommendedName>
</protein>
<comment type="function">
    <text evidence="3">Might act as an E3 ubiquitin-protein ligase, or as part of E3 complex, which accepts ubiquitin from specific E2 ubiquitin-conjugating enzymes and then transfers it to substrates.</text>
</comment>
<dbReference type="Gene3D" id="1.20.120.1750">
    <property type="match status" value="1"/>
</dbReference>
<dbReference type="InterPro" id="IPR002156">
    <property type="entry name" value="RNaseH_domain"/>
</dbReference>
<keyword evidence="12" id="KW-0862">Zinc</keyword>
<proteinExistence type="inferred from homology"/>
<dbReference type="GO" id="GO:0016567">
    <property type="term" value="P:protein ubiquitination"/>
    <property type="evidence" value="ECO:0007669"/>
    <property type="project" value="UniProtKB-UniPathway"/>
</dbReference>
<dbReference type="Pfam" id="PF00097">
    <property type="entry name" value="zf-C3HC4"/>
    <property type="match status" value="1"/>
</dbReference>
<feature type="region of interest" description="Disordered" evidence="14">
    <location>
        <begin position="545"/>
        <end position="573"/>
    </location>
</feature>
<evidence type="ECO:0000256" key="14">
    <source>
        <dbReference type="SAM" id="MobiDB-lite"/>
    </source>
</evidence>
<dbReference type="EMBL" id="CAADRP010000446">
    <property type="protein sequence ID" value="VFU28588.1"/>
    <property type="molecule type" value="Genomic_DNA"/>
</dbReference>
<comment type="catalytic activity">
    <reaction evidence="1">
        <text>[E2 ubiquitin-conjugating enzyme]-S-ubiquitinyl-L-cysteine + [acceptor protein]-L-lysine = [E2 ubiquitin-conjugating enzyme]-L-cysteine + [acceptor protein]-N(6)-ubiquitinyl-L-lysine.</text>
        <dbReference type="EC" id="2.3.2.31"/>
    </reaction>
</comment>
<evidence type="ECO:0000256" key="1">
    <source>
        <dbReference type="ARBA" id="ARBA00001798"/>
    </source>
</evidence>
<dbReference type="InterPro" id="IPR002867">
    <property type="entry name" value="IBR_dom"/>
</dbReference>
<dbReference type="FunFam" id="1.20.120.1750:FF:000019">
    <property type="entry name" value="RBR-type E3 ubiquitin transferase"/>
    <property type="match status" value="1"/>
</dbReference>
<dbReference type="InterPro" id="IPR031127">
    <property type="entry name" value="E3_UB_ligase_RBR"/>
</dbReference>
<dbReference type="PROSITE" id="PS51873">
    <property type="entry name" value="TRIAD"/>
    <property type="match status" value="1"/>
</dbReference>
<evidence type="ECO:0000256" key="8">
    <source>
        <dbReference type="ARBA" id="ARBA00022723"/>
    </source>
</evidence>
<dbReference type="UniPathway" id="UPA00143"/>
<feature type="domain" description="RING-type" evidence="15">
    <location>
        <begin position="322"/>
        <end position="366"/>
    </location>
</feature>